<protein>
    <recommendedName>
        <fullName evidence="3">SPOR domain-containing protein</fullName>
    </recommendedName>
</protein>
<sequence>MAYWFCLNHHAVEGPEGCAYKDRLGPYDTEEEAAHALEKVKERNEDWDNDPNWND</sequence>
<organism evidence="1 2">
    <name type="scientific">Nocardioides panacisoli</name>
    <dbReference type="NCBI Taxonomy" id="627624"/>
    <lineage>
        <taxon>Bacteria</taxon>
        <taxon>Bacillati</taxon>
        <taxon>Actinomycetota</taxon>
        <taxon>Actinomycetes</taxon>
        <taxon>Propionibacteriales</taxon>
        <taxon>Nocardioidaceae</taxon>
        <taxon>Nocardioides</taxon>
    </lineage>
</organism>
<evidence type="ECO:0000313" key="1">
    <source>
        <dbReference type="EMBL" id="GAA3812239.1"/>
    </source>
</evidence>
<name>A0ABP7I8J6_9ACTN</name>
<dbReference type="RefSeq" id="WP_344773596.1">
    <property type="nucleotide sequence ID" value="NZ_BAABAH010000003.1"/>
</dbReference>
<keyword evidence="2" id="KW-1185">Reference proteome</keyword>
<evidence type="ECO:0008006" key="3">
    <source>
        <dbReference type="Google" id="ProtNLM"/>
    </source>
</evidence>
<gene>
    <name evidence="1" type="ORF">GCM10022242_13450</name>
</gene>
<accession>A0ABP7I8J6</accession>
<proteinExistence type="predicted"/>
<dbReference type="Proteomes" id="UP001501821">
    <property type="component" value="Unassembled WGS sequence"/>
</dbReference>
<dbReference type="EMBL" id="BAABAH010000003">
    <property type="protein sequence ID" value="GAA3812239.1"/>
    <property type="molecule type" value="Genomic_DNA"/>
</dbReference>
<reference evidence="2" key="1">
    <citation type="journal article" date="2019" name="Int. J. Syst. Evol. Microbiol.">
        <title>The Global Catalogue of Microorganisms (GCM) 10K type strain sequencing project: providing services to taxonomists for standard genome sequencing and annotation.</title>
        <authorList>
            <consortium name="The Broad Institute Genomics Platform"/>
            <consortium name="The Broad Institute Genome Sequencing Center for Infectious Disease"/>
            <person name="Wu L."/>
            <person name="Ma J."/>
        </authorList>
    </citation>
    <scope>NUCLEOTIDE SEQUENCE [LARGE SCALE GENOMIC DNA]</scope>
    <source>
        <strain evidence="2">JCM 16953</strain>
    </source>
</reference>
<evidence type="ECO:0000313" key="2">
    <source>
        <dbReference type="Proteomes" id="UP001501821"/>
    </source>
</evidence>
<comment type="caution">
    <text evidence="1">The sequence shown here is derived from an EMBL/GenBank/DDBJ whole genome shotgun (WGS) entry which is preliminary data.</text>
</comment>